<reference evidence="4" key="2">
    <citation type="submission" date="2015-06" db="UniProtKB">
        <authorList>
            <consortium name="EnsemblProtists"/>
        </authorList>
    </citation>
    <scope>IDENTIFICATION</scope>
    <source>
        <strain evidence="4">Pr102</strain>
    </source>
</reference>
<evidence type="ECO:0000313" key="4">
    <source>
        <dbReference type="EnsemblProtists" id="Phyra78233"/>
    </source>
</evidence>
<keyword evidence="2" id="KW-1133">Transmembrane helix</keyword>
<dbReference type="Proteomes" id="UP000005238">
    <property type="component" value="Unassembled WGS sequence"/>
</dbReference>
<feature type="transmembrane region" description="Helical" evidence="2">
    <location>
        <begin position="104"/>
        <end position="124"/>
    </location>
</feature>
<feature type="transmembrane region" description="Helical" evidence="2">
    <location>
        <begin position="335"/>
        <end position="353"/>
    </location>
</feature>
<evidence type="ECO:0000256" key="2">
    <source>
        <dbReference type="SAM" id="Phobius"/>
    </source>
</evidence>
<dbReference type="OrthoDB" id="541403at2759"/>
<keyword evidence="2" id="KW-0812">Transmembrane</keyword>
<dbReference type="OMA" id="VIVTWEA"/>
<dbReference type="AlphaFoldDB" id="H3GNN9"/>
<dbReference type="GO" id="GO:0022857">
    <property type="term" value="F:transmembrane transporter activity"/>
    <property type="evidence" value="ECO:0007669"/>
    <property type="project" value="InterPro"/>
</dbReference>
<dbReference type="EnsemblProtists" id="Phyra78233">
    <property type="protein sequence ID" value="Phyra78233"/>
    <property type="gene ID" value="Phyra78233"/>
</dbReference>
<dbReference type="RefSeq" id="XP_067745202.1">
    <property type="nucleotide sequence ID" value="XM_067890782.1"/>
</dbReference>
<dbReference type="SUPFAM" id="SSF103473">
    <property type="entry name" value="MFS general substrate transporter"/>
    <property type="match status" value="1"/>
</dbReference>
<dbReference type="EMBL" id="DS566027">
    <property type="status" value="NOT_ANNOTATED_CDS"/>
    <property type="molecule type" value="Genomic_DNA"/>
</dbReference>
<dbReference type="eggNOG" id="ENOG502QPTK">
    <property type="taxonomic scope" value="Eukaryota"/>
</dbReference>
<feature type="transmembrane region" description="Helical" evidence="2">
    <location>
        <begin position="170"/>
        <end position="196"/>
    </location>
</feature>
<proteinExistence type="predicted"/>
<sequence>MRDVSWGLTEHNVQLVFLFTVTYWSASSIISQQVLSGYVYVLTASNVPVGFVKGIQGLAQLLCAFPAGYAADSTRRDRILALSGVLGVVASVLTALAFELGDMVLIYVAFGLWGAFTAFQSSAMEALFADSVPVGQRSAPFTLKYVMRNVALVLGPLSAMLLLWKHGDAWTLAALRPVLLFGAFIAAVSMVVLFQFNDDLAFENRQYVFAIERELSSIERNFTSEYSERESSASERGGSFSRVHMPSTSEFSQLLRSSRVPSVTSGYYLAAPVRSDDGEDVPVRPVMACCGMLDTAHVPYLLFVSDFLVSNGTGLVTAFFPLFFLNEYALSPVRVQTLFALQPLVIALLSLLAQMVSSATGRMSMVVATRALGTISLLLMAVSHDVTDQSVLFLAHGALMQCTEPLRRSLLMDFVPKTHRARWNSLEGLTVASWAGSAVLGGMIVEAYGYRLCFVAAALVYTCGLALETMLIPLTRHAVETTEVQKPHAESSTSR</sequence>
<dbReference type="PANTHER" id="PTHR23525">
    <property type="entry name" value="TRANSPORTER, PUTATIVE-RELATED"/>
    <property type="match status" value="1"/>
</dbReference>
<dbReference type="GO" id="GO:0016020">
    <property type="term" value="C:membrane"/>
    <property type="evidence" value="ECO:0007669"/>
    <property type="project" value="UniProtKB-SubCell"/>
</dbReference>
<evidence type="ECO:0000313" key="5">
    <source>
        <dbReference type="Proteomes" id="UP000005238"/>
    </source>
</evidence>
<feature type="transmembrane region" description="Helical" evidence="2">
    <location>
        <begin position="448"/>
        <end position="467"/>
    </location>
</feature>
<dbReference type="PANTHER" id="PTHR23525:SF1">
    <property type="entry name" value="NODULIN-LIKE DOMAIN-CONTAINING PROTEIN"/>
    <property type="match status" value="1"/>
</dbReference>
<dbReference type="PROSITE" id="PS50850">
    <property type="entry name" value="MFS"/>
    <property type="match status" value="1"/>
</dbReference>
<organism evidence="4 5">
    <name type="scientific">Phytophthora ramorum</name>
    <name type="common">Sudden oak death agent</name>
    <dbReference type="NCBI Taxonomy" id="164328"/>
    <lineage>
        <taxon>Eukaryota</taxon>
        <taxon>Sar</taxon>
        <taxon>Stramenopiles</taxon>
        <taxon>Oomycota</taxon>
        <taxon>Peronosporomycetes</taxon>
        <taxon>Peronosporales</taxon>
        <taxon>Peronosporaceae</taxon>
        <taxon>Phytophthora</taxon>
    </lineage>
</organism>
<dbReference type="InterPro" id="IPR020846">
    <property type="entry name" value="MFS_dom"/>
</dbReference>
<feature type="transmembrane region" description="Helical" evidence="2">
    <location>
        <begin position="79"/>
        <end position="98"/>
    </location>
</feature>
<dbReference type="InterPro" id="IPR036259">
    <property type="entry name" value="MFS_trans_sf"/>
</dbReference>
<dbReference type="Gene3D" id="1.20.1250.20">
    <property type="entry name" value="MFS general substrate transporter like domains"/>
    <property type="match status" value="2"/>
</dbReference>
<dbReference type="VEuPathDB" id="FungiDB:KRP22_5071"/>
<reference evidence="5" key="1">
    <citation type="journal article" date="2006" name="Science">
        <title>Phytophthora genome sequences uncover evolutionary origins and mechanisms of pathogenesis.</title>
        <authorList>
            <person name="Tyler B.M."/>
            <person name="Tripathy S."/>
            <person name="Zhang X."/>
            <person name="Dehal P."/>
            <person name="Jiang R.H."/>
            <person name="Aerts A."/>
            <person name="Arredondo F.D."/>
            <person name="Baxter L."/>
            <person name="Bensasson D."/>
            <person name="Beynon J.L."/>
            <person name="Chapman J."/>
            <person name="Damasceno C.M."/>
            <person name="Dorrance A.E."/>
            <person name="Dou D."/>
            <person name="Dickerman A.W."/>
            <person name="Dubchak I.L."/>
            <person name="Garbelotto M."/>
            <person name="Gijzen M."/>
            <person name="Gordon S.G."/>
            <person name="Govers F."/>
            <person name="Grunwald N.J."/>
            <person name="Huang W."/>
            <person name="Ivors K.L."/>
            <person name="Jones R.W."/>
            <person name="Kamoun S."/>
            <person name="Krampis K."/>
            <person name="Lamour K.H."/>
            <person name="Lee M.K."/>
            <person name="McDonald W.H."/>
            <person name="Medina M."/>
            <person name="Meijer H.J."/>
            <person name="Nordberg E.K."/>
            <person name="Maclean D.J."/>
            <person name="Ospina-Giraldo M.D."/>
            <person name="Morris P.F."/>
            <person name="Phuntumart V."/>
            <person name="Putnam N.H."/>
            <person name="Rash S."/>
            <person name="Rose J.K."/>
            <person name="Sakihama Y."/>
            <person name="Salamov A.A."/>
            <person name="Savidor A."/>
            <person name="Scheuring C.F."/>
            <person name="Smith B.M."/>
            <person name="Sobral B.W."/>
            <person name="Terry A."/>
            <person name="Torto-Alalibo T.A."/>
            <person name="Win J."/>
            <person name="Xu Z."/>
            <person name="Zhang H."/>
            <person name="Grigoriev I.V."/>
            <person name="Rokhsar D.S."/>
            <person name="Boore J.L."/>
        </authorList>
    </citation>
    <scope>NUCLEOTIDE SEQUENCE [LARGE SCALE GENOMIC DNA]</scope>
    <source>
        <strain evidence="5">Pr102</strain>
    </source>
</reference>
<feature type="domain" description="Major facilitator superfamily (MFS) profile" evidence="3">
    <location>
        <begin position="298"/>
        <end position="495"/>
    </location>
</feature>
<name>H3GNN9_PHYRM</name>
<comment type="subcellular location">
    <subcellularLocation>
        <location evidence="1">Membrane</location>
        <topology evidence="1">Multi-pass membrane protein</topology>
    </subcellularLocation>
</comment>
<evidence type="ECO:0000259" key="3">
    <source>
        <dbReference type="PROSITE" id="PS50850"/>
    </source>
</evidence>
<dbReference type="HOGENOM" id="CLU_030392_1_0_1"/>
<feature type="transmembrane region" description="Helical" evidence="2">
    <location>
        <begin position="12"/>
        <end position="30"/>
    </location>
</feature>
<accession>H3GNN9</accession>
<feature type="transmembrane region" description="Helical" evidence="2">
    <location>
        <begin position="50"/>
        <end position="67"/>
    </location>
</feature>
<protein>
    <recommendedName>
        <fullName evidence="3">Major facilitator superfamily (MFS) profile domain-containing protein</fullName>
    </recommendedName>
</protein>
<feature type="transmembrane region" description="Helical" evidence="2">
    <location>
        <begin position="145"/>
        <end position="164"/>
    </location>
</feature>
<dbReference type="InterPro" id="IPR011701">
    <property type="entry name" value="MFS"/>
</dbReference>
<dbReference type="Pfam" id="PF07690">
    <property type="entry name" value="MFS_1"/>
    <property type="match status" value="2"/>
</dbReference>
<keyword evidence="2" id="KW-0472">Membrane</keyword>
<feature type="transmembrane region" description="Helical" evidence="2">
    <location>
        <begin position="300"/>
        <end position="323"/>
    </location>
</feature>
<dbReference type="InParanoid" id="H3GNN9"/>
<evidence type="ECO:0000256" key="1">
    <source>
        <dbReference type="ARBA" id="ARBA00004141"/>
    </source>
</evidence>
<keyword evidence="5" id="KW-1185">Reference proteome</keyword>
<dbReference type="VEuPathDB" id="FungiDB:KRP23_5687"/>
<dbReference type="GeneID" id="94226600"/>